<accession>A0A8T9T0K4</accession>
<organism evidence="2 3">
    <name type="scientific">Hymenobacter aerilatus</name>
    <dbReference type="NCBI Taxonomy" id="2932251"/>
    <lineage>
        <taxon>Bacteria</taxon>
        <taxon>Pseudomonadati</taxon>
        <taxon>Bacteroidota</taxon>
        <taxon>Cytophagia</taxon>
        <taxon>Cytophagales</taxon>
        <taxon>Hymenobacteraceae</taxon>
        <taxon>Hymenobacter</taxon>
    </lineage>
</organism>
<dbReference type="EMBL" id="CP095053">
    <property type="protein sequence ID" value="UOR06714.1"/>
    <property type="molecule type" value="Genomic_DNA"/>
</dbReference>
<keyword evidence="3" id="KW-1185">Reference proteome</keyword>
<dbReference type="KEGG" id="haei:MUN82_06345"/>
<evidence type="ECO:0000313" key="2">
    <source>
        <dbReference type="EMBL" id="UOR06714.1"/>
    </source>
</evidence>
<dbReference type="RefSeq" id="WP_245095892.1">
    <property type="nucleotide sequence ID" value="NZ_CP095053.1"/>
</dbReference>
<name>A0A8T9T0K4_9BACT</name>
<dbReference type="Pfam" id="PF13271">
    <property type="entry name" value="DUF4062"/>
    <property type="match status" value="1"/>
</dbReference>
<evidence type="ECO:0000313" key="3">
    <source>
        <dbReference type="Proteomes" id="UP000829925"/>
    </source>
</evidence>
<evidence type="ECO:0000259" key="1">
    <source>
        <dbReference type="Pfam" id="PF13271"/>
    </source>
</evidence>
<protein>
    <submittedName>
        <fullName evidence="2">DUF4062 domain-containing protein</fullName>
    </submittedName>
</protein>
<gene>
    <name evidence="2" type="ORF">MUN82_06345</name>
</gene>
<dbReference type="Proteomes" id="UP000829925">
    <property type="component" value="Chromosome"/>
</dbReference>
<proteinExistence type="predicted"/>
<dbReference type="AlphaFoldDB" id="A0A8T9T0K4"/>
<sequence length="330" mass="38089">MDTKYQVFISSTYVDLKEQREQVVKTVLRMGHLPVGMEMFDAADDSQWETIKRHINNSDYYLLIIAHRYGSEDSDGMGFTEKEYSYALEQNIPCIAFMIDNSIKDWHNDFIDSGKQKKKLDKFKARFKNKLVNFWTSKDNLALQVSHSLSTLITNNPRIGWVRANKATTSPLVAEEISRLSKENNELKILLSENNKPDEIEEVKNILLNIKYKIKYSTDHEYKTIDCLSIFILVGPGLVTEISNFHYYNHVDSIVAGIEIEDDMSNIFEENYQNEIREISISITQNLSMLDLISSRKVDKSTHWTLTTKGKLLLTRIKHGSTASTIDNNK</sequence>
<feature type="domain" description="DUF4062" evidence="1">
    <location>
        <begin position="6"/>
        <end position="87"/>
    </location>
</feature>
<reference evidence="2 3" key="1">
    <citation type="submission" date="2022-04" db="EMBL/GenBank/DDBJ databases">
        <title>Hymenobacter sp. isolated from the air.</title>
        <authorList>
            <person name="Won M."/>
            <person name="Lee C.-M."/>
            <person name="Woen H.-Y."/>
            <person name="Kwon S.-W."/>
        </authorList>
    </citation>
    <scope>NUCLEOTIDE SEQUENCE [LARGE SCALE GENOMIC DNA]</scope>
    <source>
        <strain evidence="3">5413 J-13</strain>
    </source>
</reference>
<dbReference type="InterPro" id="IPR025139">
    <property type="entry name" value="DUF4062"/>
</dbReference>